<name>A0ACD3ASY8_9AGAR</name>
<evidence type="ECO:0000313" key="2">
    <source>
        <dbReference type="Proteomes" id="UP000308600"/>
    </source>
</evidence>
<sequence length="294" mass="32900">MAATARFFYIPYPISKEHVPHLLGRFVANPENPLREFCPKQGRNPSDILPGINPEPVSIAPHQVVSASNDGSVGARFKGLAQLSASQAKESAVIVEGENVQCYSMVQVPDAFEALMADDGCRADVEKMLKNNKHGACYFITGFLAVSGRTEWVRLVWGKQELQAIGTIPLQEAGVGPVDIGFDARASRHAHREARGRVMEDQTVFALAYDVVVRKKELKKRIGKLAWPWYLQDKIKLEEEKRARWKDIAMSGDNDQEEDDPEDEDETDEDSEDEDMESLERMVIGEDCTLLPEL</sequence>
<evidence type="ECO:0000313" key="1">
    <source>
        <dbReference type="EMBL" id="TFK68841.1"/>
    </source>
</evidence>
<dbReference type="Proteomes" id="UP000308600">
    <property type="component" value="Unassembled WGS sequence"/>
</dbReference>
<organism evidence="1 2">
    <name type="scientific">Pluteus cervinus</name>
    <dbReference type="NCBI Taxonomy" id="181527"/>
    <lineage>
        <taxon>Eukaryota</taxon>
        <taxon>Fungi</taxon>
        <taxon>Dikarya</taxon>
        <taxon>Basidiomycota</taxon>
        <taxon>Agaricomycotina</taxon>
        <taxon>Agaricomycetes</taxon>
        <taxon>Agaricomycetidae</taxon>
        <taxon>Agaricales</taxon>
        <taxon>Pluteineae</taxon>
        <taxon>Pluteaceae</taxon>
        <taxon>Pluteus</taxon>
    </lineage>
</organism>
<protein>
    <submittedName>
        <fullName evidence="1">Uncharacterized protein</fullName>
    </submittedName>
</protein>
<reference evidence="1 2" key="1">
    <citation type="journal article" date="2019" name="Nat. Ecol. Evol.">
        <title>Megaphylogeny resolves global patterns of mushroom evolution.</title>
        <authorList>
            <person name="Varga T."/>
            <person name="Krizsan K."/>
            <person name="Foldi C."/>
            <person name="Dima B."/>
            <person name="Sanchez-Garcia M."/>
            <person name="Sanchez-Ramirez S."/>
            <person name="Szollosi G.J."/>
            <person name="Szarkandi J.G."/>
            <person name="Papp V."/>
            <person name="Albert L."/>
            <person name="Andreopoulos W."/>
            <person name="Angelini C."/>
            <person name="Antonin V."/>
            <person name="Barry K.W."/>
            <person name="Bougher N.L."/>
            <person name="Buchanan P."/>
            <person name="Buyck B."/>
            <person name="Bense V."/>
            <person name="Catcheside P."/>
            <person name="Chovatia M."/>
            <person name="Cooper J."/>
            <person name="Damon W."/>
            <person name="Desjardin D."/>
            <person name="Finy P."/>
            <person name="Geml J."/>
            <person name="Haridas S."/>
            <person name="Hughes K."/>
            <person name="Justo A."/>
            <person name="Karasinski D."/>
            <person name="Kautmanova I."/>
            <person name="Kiss B."/>
            <person name="Kocsube S."/>
            <person name="Kotiranta H."/>
            <person name="LaButti K.M."/>
            <person name="Lechner B.E."/>
            <person name="Liimatainen K."/>
            <person name="Lipzen A."/>
            <person name="Lukacs Z."/>
            <person name="Mihaltcheva S."/>
            <person name="Morgado L.N."/>
            <person name="Niskanen T."/>
            <person name="Noordeloos M.E."/>
            <person name="Ohm R.A."/>
            <person name="Ortiz-Santana B."/>
            <person name="Ovrebo C."/>
            <person name="Racz N."/>
            <person name="Riley R."/>
            <person name="Savchenko A."/>
            <person name="Shiryaev A."/>
            <person name="Soop K."/>
            <person name="Spirin V."/>
            <person name="Szebenyi C."/>
            <person name="Tomsovsky M."/>
            <person name="Tulloss R.E."/>
            <person name="Uehling J."/>
            <person name="Grigoriev I.V."/>
            <person name="Vagvolgyi C."/>
            <person name="Papp T."/>
            <person name="Martin F.M."/>
            <person name="Miettinen O."/>
            <person name="Hibbett D.S."/>
            <person name="Nagy L.G."/>
        </authorList>
    </citation>
    <scope>NUCLEOTIDE SEQUENCE [LARGE SCALE GENOMIC DNA]</scope>
    <source>
        <strain evidence="1 2">NL-1719</strain>
    </source>
</reference>
<dbReference type="EMBL" id="ML208343">
    <property type="protein sequence ID" value="TFK68841.1"/>
    <property type="molecule type" value="Genomic_DNA"/>
</dbReference>
<gene>
    <name evidence="1" type="ORF">BDN72DRAFT_841318</name>
</gene>
<keyword evidence="2" id="KW-1185">Reference proteome</keyword>
<proteinExistence type="predicted"/>
<accession>A0ACD3ASY8</accession>